<dbReference type="STRING" id="1073327.SAMN04488108_2324"/>
<accession>A0A1M7ZDA3</accession>
<evidence type="ECO:0000256" key="1">
    <source>
        <dbReference type="SAM" id="Phobius"/>
    </source>
</evidence>
<organism evidence="2 3">
    <name type="scientific">Algoriphagus zhangzhouensis</name>
    <dbReference type="NCBI Taxonomy" id="1073327"/>
    <lineage>
        <taxon>Bacteria</taxon>
        <taxon>Pseudomonadati</taxon>
        <taxon>Bacteroidota</taxon>
        <taxon>Cytophagia</taxon>
        <taxon>Cytophagales</taxon>
        <taxon>Cyclobacteriaceae</taxon>
        <taxon>Algoriphagus</taxon>
    </lineage>
</organism>
<feature type="transmembrane region" description="Helical" evidence="1">
    <location>
        <begin position="12"/>
        <end position="31"/>
    </location>
</feature>
<keyword evidence="1" id="KW-0812">Transmembrane</keyword>
<keyword evidence="3" id="KW-1185">Reference proteome</keyword>
<name>A0A1M7ZDA3_9BACT</name>
<evidence type="ECO:0000313" key="2">
    <source>
        <dbReference type="EMBL" id="SHO62802.1"/>
    </source>
</evidence>
<proteinExistence type="predicted"/>
<protein>
    <submittedName>
        <fullName evidence="2">Uncharacterized protein</fullName>
    </submittedName>
</protein>
<reference evidence="3" key="1">
    <citation type="submission" date="2016-12" db="EMBL/GenBank/DDBJ databases">
        <authorList>
            <person name="Varghese N."/>
            <person name="Submissions S."/>
        </authorList>
    </citation>
    <scope>NUCLEOTIDE SEQUENCE [LARGE SCALE GENOMIC DNA]</scope>
    <source>
        <strain evidence="3">DSM 25035</strain>
    </source>
</reference>
<gene>
    <name evidence="2" type="ORF">SAMN04488108_2324</name>
</gene>
<sequence>MDPPLSVFATTLSYFLNLQFMIPSGYSRIILRKRYPSIHRLYLRYLIEKNLNLFTFQALL</sequence>
<dbReference type="AlphaFoldDB" id="A0A1M7ZDA3"/>
<keyword evidence="1" id="KW-1133">Transmembrane helix</keyword>
<evidence type="ECO:0000313" key="3">
    <source>
        <dbReference type="Proteomes" id="UP000184609"/>
    </source>
</evidence>
<dbReference type="EMBL" id="FRXN01000003">
    <property type="protein sequence ID" value="SHO62802.1"/>
    <property type="molecule type" value="Genomic_DNA"/>
</dbReference>
<keyword evidence="1" id="KW-0472">Membrane</keyword>
<dbReference type="Proteomes" id="UP000184609">
    <property type="component" value="Unassembled WGS sequence"/>
</dbReference>